<dbReference type="PROSITE" id="PS00135">
    <property type="entry name" value="TRYPSIN_SER"/>
    <property type="match status" value="1"/>
</dbReference>
<keyword evidence="4" id="KW-0732">Signal</keyword>
<dbReference type="Proteomes" id="UP000515162">
    <property type="component" value="Chromosome 3R"/>
</dbReference>
<keyword evidence="3" id="KW-0378">Hydrolase</keyword>
<dbReference type="InterPro" id="IPR051487">
    <property type="entry name" value="Ser/Thr_Proteases_Immune/Dev"/>
</dbReference>
<comment type="similarity">
    <text evidence="2">Belongs to the peptidase S1 family. CLIP subfamily.</text>
</comment>
<keyword evidence="3 7" id="KW-0645">Protease</keyword>
<sequence>MSSAIFAKIVQLGAALLVLFVARASAQDPDIARTCTAYKKSVWEETSEFSFLIENAPIIYKTLDKCTSYAPLIIGGGPALPKEFPHAVRLGHKDDKGELEWFCGGTLISDRHVLTAAHCHYSPQGSVNIARLGDLEFDTSNDDADPEDFDVKDFTAHPGFSYPAIYNDISVVRLIRPVTFNDYKHPACLPFDDGRSVPSFIAIGWGQLEIVPRTENKKLQKVKLYNYGTRCRITADRNDELPEGYNATTQLCIGSNEHKDTCNGDSGGPVLIYHKDYPCMYHVMGITSIGVACDTPDLPAMYTRVHFYLDWIKQQLAKN</sequence>
<evidence type="ECO:0000259" key="5">
    <source>
        <dbReference type="PROSITE" id="PS50240"/>
    </source>
</evidence>
<evidence type="ECO:0000256" key="3">
    <source>
        <dbReference type="RuleBase" id="RU363034"/>
    </source>
</evidence>
<dbReference type="PROSITE" id="PS00134">
    <property type="entry name" value="TRYPSIN_HIS"/>
    <property type="match status" value="1"/>
</dbReference>
<evidence type="ECO:0000256" key="1">
    <source>
        <dbReference type="ARBA" id="ARBA00023157"/>
    </source>
</evidence>
<accession>A0A6P8K9E1</accession>
<dbReference type="AlphaFoldDB" id="A0A6P8K9E1"/>
<organism evidence="6 7">
    <name type="scientific">Drosophila mauritiana</name>
    <name type="common">Fruit fly</name>
    <dbReference type="NCBI Taxonomy" id="7226"/>
    <lineage>
        <taxon>Eukaryota</taxon>
        <taxon>Metazoa</taxon>
        <taxon>Ecdysozoa</taxon>
        <taxon>Arthropoda</taxon>
        <taxon>Hexapoda</taxon>
        <taxon>Insecta</taxon>
        <taxon>Pterygota</taxon>
        <taxon>Neoptera</taxon>
        <taxon>Endopterygota</taxon>
        <taxon>Diptera</taxon>
        <taxon>Brachycera</taxon>
        <taxon>Muscomorpha</taxon>
        <taxon>Ephydroidea</taxon>
        <taxon>Drosophilidae</taxon>
        <taxon>Drosophila</taxon>
        <taxon>Sophophora</taxon>
    </lineage>
</organism>
<dbReference type="RefSeq" id="XP_033165453.1">
    <property type="nucleotide sequence ID" value="XM_033309562.1"/>
</dbReference>
<dbReference type="InterPro" id="IPR001254">
    <property type="entry name" value="Trypsin_dom"/>
</dbReference>
<dbReference type="InterPro" id="IPR033116">
    <property type="entry name" value="TRYPSIN_SER"/>
</dbReference>
<gene>
    <name evidence="7" type="primary">LOC117144420</name>
</gene>
<dbReference type="GO" id="GO:0006508">
    <property type="term" value="P:proteolysis"/>
    <property type="evidence" value="ECO:0007669"/>
    <property type="project" value="UniProtKB-KW"/>
</dbReference>
<dbReference type="GO" id="GO:0004252">
    <property type="term" value="F:serine-type endopeptidase activity"/>
    <property type="evidence" value="ECO:0007669"/>
    <property type="project" value="InterPro"/>
</dbReference>
<dbReference type="Gene3D" id="2.40.10.10">
    <property type="entry name" value="Trypsin-like serine proteases"/>
    <property type="match status" value="2"/>
</dbReference>
<reference evidence="7" key="1">
    <citation type="submission" date="2025-08" db="UniProtKB">
        <authorList>
            <consortium name="RefSeq"/>
        </authorList>
    </citation>
    <scope>IDENTIFICATION</scope>
    <source>
        <strain evidence="7">Mau12</strain>
        <tissue evidence="7">Whole Body</tissue>
    </source>
</reference>
<feature type="signal peptide" evidence="4">
    <location>
        <begin position="1"/>
        <end position="26"/>
    </location>
</feature>
<keyword evidence="6" id="KW-1185">Reference proteome</keyword>
<dbReference type="CDD" id="cd00190">
    <property type="entry name" value="Tryp_SPc"/>
    <property type="match status" value="1"/>
</dbReference>
<dbReference type="InterPro" id="IPR001314">
    <property type="entry name" value="Peptidase_S1A"/>
</dbReference>
<evidence type="ECO:0000313" key="6">
    <source>
        <dbReference type="Proteomes" id="UP000515162"/>
    </source>
</evidence>
<feature type="chain" id="PRO_5027730365" evidence="4">
    <location>
        <begin position="27"/>
        <end position="319"/>
    </location>
</feature>
<evidence type="ECO:0000313" key="7">
    <source>
        <dbReference type="RefSeq" id="XP_033165453.1"/>
    </source>
</evidence>
<keyword evidence="1" id="KW-1015">Disulfide bond</keyword>
<evidence type="ECO:0000256" key="4">
    <source>
        <dbReference type="SAM" id="SignalP"/>
    </source>
</evidence>
<dbReference type="SMART" id="SM00020">
    <property type="entry name" value="Tryp_SPc"/>
    <property type="match status" value="1"/>
</dbReference>
<dbReference type="InterPro" id="IPR018114">
    <property type="entry name" value="TRYPSIN_HIS"/>
</dbReference>
<dbReference type="PANTHER" id="PTHR24256">
    <property type="entry name" value="TRYPTASE-RELATED"/>
    <property type="match status" value="1"/>
</dbReference>
<protein>
    <submittedName>
        <fullName evidence="7">Serine protease snake</fullName>
    </submittedName>
</protein>
<dbReference type="PRINTS" id="PR00722">
    <property type="entry name" value="CHYMOTRYPSIN"/>
</dbReference>
<dbReference type="PROSITE" id="PS50240">
    <property type="entry name" value="TRYPSIN_DOM"/>
    <property type="match status" value="1"/>
</dbReference>
<dbReference type="GeneID" id="117144420"/>
<dbReference type="InterPro" id="IPR043504">
    <property type="entry name" value="Peptidase_S1_PA_chymotrypsin"/>
</dbReference>
<dbReference type="FunFam" id="2.40.10.10:FF:000157">
    <property type="entry name" value="GH18608p"/>
    <property type="match status" value="1"/>
</dbReference>
<keyword evidence="3" id="KW-0720">Serine protease</keyword>
<proteinExistence type="inferred from homology"/>
<dbReference type="SUPFAM" id="SSF50494">
    <property type="entry name" value="Trypsin-like serine proteases"/>
    <property type="match status" value="1"/>
</dbReference>
<dbReference type="InterPro" id="IPR009003">
    <property type="entry name" value="Peptidase_S1_PA"/>
</dbReference>
<evidence type="ECO:0000256" key="2">
    <source>
        <dbReference type="ARBA" id="ARBA00024195"/>
    </source>
</evidence>
<name>A0A6P8K9E1_DROMA</name>
<dbReference type="Pfam" id="PF00089">
    <property type="entry name" value="Trypsin"/>
    <property type="match status" value="1"/>
</dbReference>
<feature type="domain" description="Peptidase S1" evidence="5">
    <location>
        <begin position="73"/>
        <end position="317"/>
    </location>
</feature>